<evidence type="ECO:0000313" key="2">
    <source>
        <dbReference type="Proteomes" id="UP001230649"/>
    </source>
</evidence>
<name>A0ACC2WAQ1_9TREE</name>
<sequence length="441" mass="49171">MSQVNSIFVLDNGAHTIKAGFAPTDEDRDAALARLTSQRRQKGPWNSKANKALAQQLEDQVDSRYECVTVPNSIARSVKDKVTYVADELAQCSDYGGSGVSYAGILTSWDCQRTIWDHVFDKMEVNPQETSLLVTEPYLNLPNVANTYDQMIFEEWEFASCYRCTPAALMPHSALFDEAEPLPPPARMLVVDAGYSFTHVIPVIDGQVDHAHIRRIDVGGKLLTNRLKQVLSHRQFDLSNESVRREPDQRRLLLCELGHHERRESIQVHAENPIVQQYALPDYTSGNMRGKVLTKGENAPIAADGMPAQVVTLGVERYSIPEILFGPSDIGLTQMGLAETIAYVIGQMPEDEQGLFWANIGFIGGLAYTDSLGNRLDKELRALCPAEYEVGIYEAEDPVTAAFYAAQSLAERPDYLAQYPLTIADYQEYGSSAWRKRFAAE</sequence>
<protein>
    <submittedName>
        <fullName evidence="1">Uncharacterized protein</fullName>
    </submittedName>
</protein>
<dbReference type="EMBL" id="JASBWS010000031">
    <property type="protein sequence ID" value="KAJ9108483.1"/>
    <property type="molecule type" value="Genomic_DNA"/>
</dbReference>
<evidence type="ECO:0000313" key="1">
    <source>
        <dbReference type="EMBL" id="KAJ9108483.1"/>
    </source>
</evidence>
<proteinExistence type="predicted"/>
<gene>
    <name evidence="1" type="ORF">QFC20_003389</name>
</gene>
<keyword evidence="2" id="KW-1185">Reference proteome</keyword>
<reference evidence="1" key="1">
    <citation type="submission" date="2023-04" db="EMBL/GenBank/DDBJ databases">
        <title>Draft Genome sequencing of Naganishia species isolated from polar environments using Oxford Nanopore Technology.</title>
        <authorList>
            <person name="Leo P."/>
            <person name="Venkateswaran K."/>
        </authorList>
    </citation>
    <scope>NUCLEOTIDE SEQUENCE</scope>
    <source>
        <strain evidence="1">MNA-CCFEE 5262</strain>
    </source>
</reference>
<dbReference type="Proteomes" id="UP001230649">
    <property type="component" value="Unassembled WGS sequence"/>
</dbReference>
<comment type="caution">
    <text evidence="1">The sequence shown here is derived from an EMBL/GenBank/DDBJ whole genome shotgun (WGS) entry which is preliminary data.</text>
</comment>
<accession>A0ACC2WAQ1</accession>
<organism evidence="1 2">
    <name type="scientific">Naganishia adeliensis</name>
    <dbReference type="NCBI Taxonomy" id="92952"/>
    <lineage>
        <taxon>Eukaryota</taxon>
        <taxon>Fungi</taxon>
        <taxon>Dikarya</taxon>
        <taxon>Basidiomycota</taxon>
        <taxon>Agaricomycotina</taxon>
        <taxon>Tremellomycetes</taxon>
        <taxon>Filobasidiales</taxon>
        <taxon>Filobasidiaceae</taxon>
        <taxon>Naganishia</taxon>
    </lineage>
</organism>